<dbReference type="EMBL" id="JAULJQ010000002">
    <property type="protein sequence ID" value="MDO2409008.1"/>
    <property type="molecule type" value="Genomic_DNA"/>
</dbReference>
<dbReference type="InterPro" id="IPR035990">
    <property type="entry name" value="TIM_sf"/>
</dbReference>
<keyword evidence="3" id="KW-0324">Glycolysis</keyword>
<evidence type="ECO:0000256" key="2">
    <source>
        <dbReference type="ARBA" id="ARBA00023235"/>
    </source>
</evidence>
<sequence>MIFAANFKSNHSRASFKEYAGILGDFWSEFDKKDDEIIIFPPFSAFCGCALKDKKISLGAQNFYPANNGAFTGEICADMLSEFGINSVLVGHSERRALGEDDEFVRAKFEFAKAKLWRVVLCVGEDDIVHMNGNTCEFLESQLEGIDLAYEKLIIAYEPIWAIGTGKSAKPEIIAEILEFLSLKTKAPLLYGGSVNASNIAMITQIPHCAGVLVGSASWQVQSFIDLIKASKA</sequence>
<gene>
    <name evidence="4" type="ORF">Q2362_02695</name>
</gene>
<keyword evidence="3" id="KW-0963">Cytoplasm</keyword>
<evidence type="ECO:0000256" key="1">
    <source>
        <dbReference type="ARBA" id="ARBA00007422"/>
    </source>
</evidence>
<dbReference type="PROSITE" id="PS51440">
    <property type="entry name" value="TIM_2"/>
    <property type="match status" value="1"/>
</dbReference>
<comment type="catalytic activity">
    <reaction evidence="3">
        <text>D-glyceraldehyde 3-phosphate = dihydroxyacetone phosphate</text>
        <dbReference type="Rhea" id="RHEA:18585"/>
        <dbReference type="ChEBI" id="CHEBI:57642"/>
        <dbReference type="ChEBI" id="CHEBI:59776"/>
        <dbReference type="EC" id="5.3.1.1"/>
    </reaction>
</comment>
<dbReference type="InterPro" id="IPR020861">
    <property type="entry name" value="Triosephosphate_isomerase_AS"/>
</dbReference>
<evidence type="ECO:0000256" key="3">
    <source>
        <dbReference type="RuleBase" id="RU363013"/>
    </source>
</evidence>
<keyword evidence="2 3" id="KW-0413">Isomerase</keyword>
<comment type="subunit">
    <text evidence="3">Homodimer.</text>
</comment>
<comment type="subcellular location">
    <subcellularLocation>
        <location evidence="3">Cytoplasm</location>
    </subcellularLocation>
</comment>
<dbReference type="Pfam" id="PF00121">
    <property type="entry name" value="TIM"/>
    <property type="match status" value="1"/>
</dbReference>
<comment type="pathway">
    <text evidence="3">Carbohydrate degradation; glycolysis; D-glyceraldehyde 3-phosphate from glycerone phosphate: step 1/1.</text>
</comment>
<name>A0ABT8T683_9BACT</name>
<keyword evidence="5" id="KW-1185">Reference proteome</keyword>
<evidence type="ECO:0000313" key="4">
    <source>
        <dbReference type="EMBL" id="MDO2409008.1"/>
    </source>
</evidence>
<dbReference type="PANTHER" id="PTHR21139:SF42">
    <property type="entry name" value="TRIOSEPHOSPHATE ISOMERASE"/>
    <property type="match status" value="1"/>
</dbReference>
<accession>A0ABT8T683</accession>
<dbReference type="Gene3D" id="3.20.20.70">
    <property type="entry name" value="Aldolase class I"/>
    <property type="match status" value="1"/>
</dbReference>
<dbReference type="InterPro" id="IPR000652">
    <property type="entry name" value="Triosephosphate_isomerase"/>
</dbReference>
<dbReference type="RefSeq" id="WP_302243792.1">
    <property type="nucleotide sequence ID" value="NZ_JAULJQ010000002.1"/>
</dbReference>
<comment type="similarity">
    <text evidence="1 3">Belongs to the triosephosphate isomerase family.</text>
</comment>
<comment type="pathway">
    <text evidence="3">Carbohydrate biosynthesis; gluconeogenesis.</text>
</comment>
<dbReference type="CDD" id="cd00311">
    <property type="entry name" value="TIM"/>
    <property type="match status" value="1"/>
</dbReference>
<reference evidence="4 5" key="1">
    <citation type="submission" date="2023-06" db="EMBL/GenBank/DDBJ databases">
        <title>Campylobacter magnum sp. nov., isolated from cecal contents of domestic pigs (Sus scrofa domesticus).</title>
        <authorList>
            <person name="Papic B."/>
            <person name="Gruntar I."/>
        </authorList>
    </citation>
    <scope>NUCLEOTIDE SEQUENCE [LARGE SCALE GENOMIC DNA]</scope>
    <source>
        <strain evidence="5">34484-21</strain>
    </source>
</reference>
<comment type="caution">
    <text evidence="4">The sequence shown here is derived from an EMBL/GenBank/DDBJ whole genome shotgun (WGS) entry which is preliminary data.</text>
</comment>
<dbReference type="InterPro" id="IPR013785">
    <property type="entry name" value="Aldolase_TIM"/>
</dbReference>
<dbReference type="NCBIfam" id="NF000728">
    <property type="entry name" value="PRK00042.3-2"/>
    <property type="match status" value="1"/>
</dbReference>
<dbReference type="SUPFAM" id="SSF51351">
    <property type="entry name" value="Triosephosphate isomerase (TIM)"/>
    <property type="match status" value="1"/>
</dbReference>
<proteinExistence type="inferred from homology"/>
<dbReference type="Proteomes" id="UP001171111">
    <property type="component" value="Unassembled WGS sequence"/>
</dbReference>
<evidence type="ECO:0000313" key="5">
    <source>
        <dbReference type="Proteomes" id="UP001171111"/>
    </source>
</evidence>
<organism evidence="4 5">
    <name type="scientific">Campylobacter magnus</name>
    <dbReference type="NCBI Taxonomy" id="3026462"/>
    <lineage>
        <taxon>Bacteria</taxon>
        <taxon>Pseudomonadati</taxon>
        <taxon>Campylobacterota</taxon>
        <taxon>Epsilonproteobacteria</taxon>
        <taxon>Campylobacterales</taxon>
        <taxon>Campylobacteraceae</taxon>
        <taxon>Campylobacter</taxon>
    </lineage>
</organism>
<protein>
    <recommendedName>
        <fullName evidence="3">Triosephosphate isomerase</fullName>
        <ecNumber evidence="3">5.3.1.1</ecNumber>
    </recommendedName>
</protein>
<keyword evidence="3" id="KW-0312">Gluconeogenesis</keyword>
<dbReference type="EC" id="5.3.1.1" evidence="3"/>
<dbReference type="GO" id="GO:0004807">
    <property type="term" value="F:triose-phosphate isomerase activity"/>
    <property type="evidence" value="ECO:0007669"/>
    <property type="project" value="UniProtKB-EC"/>
</dbReference>
<dbReference type="PANTHER" id="PTHR21139">
    <property type="entry name" value="TRIOSEPHOSPHATE ISOMERASE"/>
    <property type="match status" value="1"/>
</dbReference>
<dbReference type="PROSITE" id="PS00171">
    <property type="entry name" value="TIM_1"/>
    <property type="match status" value="1"/>
</dbReference>